<dbReference type="InterPro" id="IPR036779">
    <property type="entry name" value="LysM_dom_sf"/>
</dbReference>
<dbReference type="EMBL" id="SMAF01000020">
    <property type="protein sequence ID" value="TCS95161.1"/>
    <property type="molecule type" value="Genomic_DNA"/>
</dbReference>
<dbReference type="PANTHER" id="PTHR34700:SF4">
    <property type="entry name" value="PHAGE-LIKE ELEMENT PBSX PROTEIN XKDP"/>
    <property type="match status" value="1"/>
</dbReference>
<evidence type="ECO:0000256" key="1">
    <source>
        <dbReference type="SAM" id="SignalP"/>
    </source>
</evidence>
<feature type="chain" id="PRO_5030099240" evidence="1">
    <location>
        <begin position="21"/>
        <end position="379"/>
    </location>
</feature>
<dbReference type="Proteomes" id="UP000294599">
    <property type="component" value="Unassembled WGS sequence"/>
</dbReference>
<proteinExistence type="predicted"/>
<dbReference type="OrthoDB" id="9765158at2"/>
<evidence type="ECO:0000313" key="4">
    <source>
        <dbReference type="Proteomes" id="UP000294599"/>
    </source>
</evidence>
<keyword evidence="4" id="KW-1185">Reference proteome</keyword>
<dbReference type="RefSeq" id="WP_123521259.1">
    <property type="nucleotide sequence ID" value="NZ_JBHLWF010000082.1"/>
</dbReference>
<dbReference type="InterPro" id="IPR052196">
    <property type="entry name" value="Bact_Kbp"/>
</dbReference>
<feature type="domain" description="LysM" evidence="2">
    <location>
        <begin position="31"/>
        <end position="79"/>
    </location>
</feature>
<keyword evidence="1" id="KW-0732">Signal</keyword>
<dbReference type="Pfam" id="PF01476">
    <property type="entry name" value="LysM"/>
    <property type="match status" value="1"/>
</dbReference>
<comment type="caution">
    <text evidence="3">The sequence shown here is derived from an EMBL/GenBank/DDBJ whole genome shotgun (WGS) entry which is preliminary data.</text>
</comment>
<name>A0A4R3L5S4_9GAMM</name>
<dbReference type="AlphaFoldDB" id="A0A4R3L5S4"/>
<feature type="signal peptide" evidence="1">
    <location>
        <begin position="1"/>
        <end position="20"/>
    </location>
</feature>
<dbReference type="Gene3D" id="3.10.350.10">
    <property type="entry name" value="LysM domain"/>
    <property type="match status" value="1"/>
</dbReference>
<gene>
    <name evidence="3" type="ORF">EDC25_12050</name>
</gene>
<dbReference type="SMART" id="SM00257">
    <property type="entry name" value="LysM"/>
    <property type="match status" value="1"/>
</dbReference>
<dbReference type="InterPro" id="IPR018392">
    <property type="entry name" value="LysM"/>
</dbReference>
<accession>A0A4R3L5S4</accession>
<dbReference type="PROSITE" id="PS51782">
    <property type="entry name" value="LYSM"/>
    <property type="match status" value="1"/>
</dbReference>
<sequence>MFKRLLAPAVALMTFVAVHAADSVLRSDHPDRYVVQKGDTLWDISARFLRHPWLWPEIWQANPQVANPHLIYPGDVLDLSYLGGKPRLSNGGPQIRSDDEAAIPALPLSHIEAFLKSVRVLEGDAWKHLPYIVATEENRPFAAETNYVYARNLDARAGDRVAIVRPTMAYREVSKRNRQRHTVEQYARGTPWRAADSIHAPAETRRRETLLGYEVMEVGLAQVIRTGDPATLLVDDSDMEIKAGDLIVPVEVAPYDLYFYPQPPVSVPAGMEVMAVTGDGIAAGKYYVVALNRGAHDGVANGQVYSVFKPGEHIRDDVRYPNRNVFRDHRRDDSHVTLPDDFAGHVMVFRVFDRISYALVMEGQRPIHPRDRLREPYTL</sequence>
<dbReference type="CDD" id="cd00118">
    <property type="entry name" value="LysM"/>
    <property type="match status" value="1"/>
</dbReference>
<organism evidence="3 4">
    <name type="scientific">Pseudofulvimonas gallinarii</name>
    <dbReference type="NCBI Taxonomy" id="634155"/>
    <lineage>
        <taxon>Bacteria</taxon>
        <taxon>Pseudomonadati</taxon>
        <taxon>Pseudomonadota</taxon>
        <taxon>Gammaproteobacteria</taxon>
        <taxon>Lysobacterales</taxon>
        <taxon>Rhodanobacteraceae</taxon>
        <taxon>Pseudofulvimonas</taxon>
    </lineage>
</organism>
<dbReference type="PANTHER" id="PTHR34700">
    <property type="entry name" value="POTASSIUM BINDING PROTEIN KBP"/>
    <property type="match status" value="1"/>
</dbReference>
<evidence type="ECO:0000313" key="3">
    <source>
        <dbReference type="EMBL" id="TCS95161.1"/>
    </source>
</evidence>
<evidence type="ECO:0000259" key="2">
    <source>
        <dbReference type="PROSITE" id="PS51782"/>
    </source>
</evidence>
<protein>
    <submittedName>
        <fullName evidence="3">LysM domain-containing protein</fullName>
    </submittedName>
</protein>
<reference evidence="3 4" key="1">
    <citation type="submission" date="2019-03" db="EMBL/GenBank/DDBJ databases">
        <title>Genomic Encyclopedia of Type Strains, Phase IV (KMG-IV): sequencing the most valuable type-strain genomes for metagenomic binning, comparative biology and taxonomic classification.</title>
        <authorList>
            <person name="Goeker M."/>
        </authorList>
    </citation>
    <scope>NUCLEOTIDE SEQUENCE [LARGE SCALE GENOMIC DNA]</scope>
    <source>
        <strain evidence="3 4">DSM 21944</strain>
    </source>
</reference>
<dbReference type="SUPFAM" id="SSF54106">
    <property type="entry name" value="LysM domain"/>
    <property type="match status" value="1"/>
</dbReference>